<dbReference type="GO" id="GO:0005886">
    <property type="term" value="C:plasma membrane"/>
    <property type="evidence" value="ECO:0007669"/>
    <property type="project" value="UniProtKB-SubCell"/>
</dbReference>
<sequence>MIAPPRPGQATHELSELFTFVPAHASPLAWIALICLVAYLAGAVSLWRRRERWSIPATISFVVGSAAWFAATGLNMNAFAEDLVSVLLFQQITLMVAAPPLLLMGSPGRLVLRAMPRRGLGRALRRLALGGYRSRTAHVLLHPAVAILVAGLAFPGLYLSDAVSWGLALPGGHTIMLALFLVFGVIAAAPLWAADPLPRSPSYVVRLIGVLIEIQIHALFGLVLLRTPDALFSWYAQDPPGWGITSAFDQAVGGGLVWTYGELPLLIVLIVTLSKWRRSDTRAARRRQPQEDADLDEYNAYLAAMAERGSPAADPVVRAPRSPDPSGRGSRSAEKAE</sequence>
<dbReference type="Pfam" id="PF09678">
    <property type="entry name" value="Caa3_CtaG"/>
    <property type="match status" value="1"/>
</dbReference>
<evidence type="ECO:0000256" key="3">
    <source>
        <dbReference type="ARBA" id="ARBA00022692"/>
    </source>
</evidence>
<keyword evidence="3 7" id="KW-0812">Transmembrane</keyword>
<name>A0A4Q7TY33_9MICO</name>
<dbReference type="RefSeq" id="WP_241988994.1">
    <property type="nucleotide sequence ID" value="NZ_QYAG01000001.1"/>
</dbReference>
<evidence type="ECO:0000313" key="9">
    <source>
        <dbReference type="Proteomes" id="UP000291832"/>
    </source>
</evidence>
<feature type="transmembrane region" description="Helical" evidence="7">
    <location>
        <begin position="92"/>
        <end position="112"/>
    </location>
</feature>
<evidence type="ECO:0000256" key="2">
    <source>
        <dbReference type="ARBA" id="ARBA00022475"/>
    </source>
</evidence>
<evidence type="ECO:0000256" key="5">
    <source>
        <dbReference type="ARBA" id="ARBA00023136"/>
    </source>
</evidence>
<protein>
    <submittedName>
        <fullName evidence="8">Putative membrane protein</fullName>
    </submittedName>
</protein>
<evidence type="ECO:0000256" key="4">
    <source>
        <dbReference type="ARBA" id="ARBA00022989"/>
    </source>
</evidence>
<feature type="transmembrane region" description="Helical" evidence="7">
    <location>
        <begin position="204"/>
        <end position="225"/>
    </location>
</feature>
<feature type="transmembrane region" description="Helical" evidence="7">
    <location>
        <begin position="257"/>
        <end position="276"/>
    </location>
</feature>
<feature type="transmembrane region" description="Helical" evidence="7">
    <location>
        <begin position="171"/>
        <end position="192"/>
    </location>
</feature>
<gene>
    <name evidence="8" type="ORF">EV139_1547</name>
</gene>
<feature type="transmembrane region" description="Helical" evidence="7">
    <location>
        <begin position="59"/>
        <end position="80"/>
    </location>
</feature>
<dbReference type="InterPro" id="IPR019108">
    <property type="entry name" value="Caa3_assmbl_CtaG-rel"/>
</dbReference>
<keyword evidence="9" id="KW-1185">Reference proteome</keyword>
<evidence type="ECO:0000256" key="6">
    <source>
        <dbReference type="SAM" id="MobiDB-lite"/>
    </source>
</evidence>
<accession>A0A4Q7TY33</accession>
<keyword evidence="2" id="KW-1003">Cell membrane</keyword>
<reference evidence="8 9" key="1">
    <citation type="journal article" date="2015" name="Stand. Genomic Sci.">
        <title>Genomic Encyclopedia of Bacterial and Archaeal Type Strains, Phase III: the genomes of soil and plant-associated and newly described type strains.</title>
        <authorList>
            <person name="Whitman W.B."/>
            <person name="Woyke T."/>
            <person name="Klenk H.P."/>
            <person name="Zhou Y."/>
            <person name="Lilburn T.G."/>
            <person name="Beck B.J."/>
            <person name="De Vos P."/>
            <person name="Vandamme P."/>
            <person name="Eisen J.A."/>
            <person name="Garrity G."/>
            <person name="Hugenholtz P."/>
            <person name="Kyrpides N.C."/>
        </authorList>
    </citation>
    <scope>NUCLEOTIDE SEQUENCE [LARGE SCALE GENOMIC DNA]</scope>
    <source>
        <strain evidence="8 9">RF6</strain>
    </source>
</reference>
<comment type="subcellular location">
    <subcellularLocation>
        <location evidence="1">Cell membrane</location>
        <topology evidence="1">Multi-pass membrane protein</topology>
    </subcellularLocation>
</comment>
<evidence type="ECO:0000256" key="7">
    <source>
        <dbReference type="SAM" id="Phobius"/>
    </source>
</evidence>
<feature type="compositionally biased region" description="Low complexity" evidence="6">
    <location>
        <begin position="318"/>
        <end position="330"/>
    </location>
</feature>
<evidence type="ECO:0000256" key="1">
    <source>
        <dbReference type="ARBA" id="ARBA00004651"/>
    </source>
</evidence>
<dbReference type="Proteomes" id="UP000291832">
    <property type="component" value="Unassembled WGS sequence"/>
</dbReference>
<feature type="transmembrane region" description="Helical" evidence="7">
    <location>
        <begin position="139"/>
        <end position="159"/>
    </location>
</feature>
<feature type="transmembrane region" description="Helical" evidence="7">
    <location>
        <begin position="28"/>
        <end position="47"/>
    </location>
</feature>
<dbReference type="EMBL" id="SHKI01000004">
    <property type="protein sequence ID" value="RZT66121.1"/>
    <property type="molecule type" value="Genomic_DNA"/>
</dbReference>
<keyword evidence="5 7" id="KW-0472">Membrane</keyword>
<feature type="region of interest" description="Disordered" evidence="6">
    <location>
        <begin position="309"/>
        <end position="337"/>
    </location>
</feature>
<organism evidence="8 9">
    <name type="scientific">Leucobacter luti</name>
    <dbReference type="NCBI Taxonomy" id="340320"/>
    <lineage>
        <taxon>Bacteria</taxon>
        <taxon>Bacillati</taxon>
        <taxon>Actinomycetota</taxon>
        <taxon>Actinomycetes</taxon>
        <taxon>Micrococcales</taxon>
        <taxon>Microbacteriaceae</taxon>
        <taxon>Leucobacter</taxon>
    </lineage>
</organism>
<proteinExistence type="predicted"/>
<dbReference type="AlphaFoldDB" id="A0A4Q7TY33"/>
<keyword evidence="4 7" id="KW-1133">Transmembrane helix</keyword>
<comment type="caution">
    <text evidence="8">The sequence shown here is derived from an EMBL/GenBank/DDBJ whole genome shotgun (WGS) entry which is preliminary data.</text>
</comment>
<evidence type="ECO:0000313" key="8">
    <source>
        <dbReference type="EMBL" id="RZT66121.1"/>
    </source>
</evidence>